<keyword evidence="2" id="KW-1185">Reference proteome</keyword>
<proteinExistence type="predicted"/>
<sequence length="74" mass="8492">MDDKTNNLVLEHLRAIRTDLSEVKTDLREVKTRLGLLEGQVASLFGQYAVLSNRIDRQGDDIEQIRKRLNLVEA</sequence>
<dbReference type="EMBL" id="NHON01000028">
    <property type="protein sequence ID" value="OWJ66137.1"/>
    <property type="molecule type" value="Genomic_DNA"/>
</dbReference>
<dbReference type="RefSeq" id="WP_088152066.1">
    <property type="nucleotide sequence ID" value="NZ_NHON01000028.1"/>
</dbReference>
<evidence type="ECO:0000313" key="2">
    <source>
        <dbReference type="Proteomes" id="UP000196655"/>
    </source>
</evidence>
<gene>
    <name evidence="1" type="ORF">BWR60_16220</name>
</gene>
<organism evidence="1 2">
    <name type="scientific">Inquilinus limosus</name>
    <dbReference type="NCBI Taxonomy" id="171674"/>
    <lineage>
        <taxon>Bacteria</taxon>
        <taxon>Pseudomonadati</taxon>
        <taxon>Pseudomonadota</taxon>
        <taxon>Alphaproteobacteria</taxon>
        <taxon>Rhodospirillales</taxon>
        <taxon>Rhodospirillaceae</taxon>
        <taxon>Inquilinus</taxon>
    </lineage>
</organism>
<comment type="caution">
    <text evidence="1">The sequence shown here is derived from an EMBL/GenBank/DDBJ whole genome shotgun (WGS) entry which is preliminary data.</text>
</comment>
<accession>A0A211ZM26</accession>
<dbReference type="Proteomes" id="UP000196655">
    <property type="component" value="Unassembled WGS sequence"/>
</dbReference>
<reference evidence="2" key="1">
    <citation type="submission" date="2017-05" db="EMBL/GenBank/DDBJ databases">
        <authorList>
            <person name="Macchi M."/>
            <person name="Festa S."/>
            <person name="Coppotelli B.M."/>
            <person name="Morelli I.S."/>
        </authorList>
    </citation>
    <scope>NUCLEOTIDE SEQUENCE [LARGE SCALE GENOMIC DNA]</scope>
    <source>
        <strain evidence="2">I</strain>
    </source>
</reference>
<protein>
    <submittedName>
        <fullName evidence="1">Uncharacterized protein</fullName>
    </submittedName>
</protein>
<name>A0A211ZM26_9PROT</name>
<dbReference type="AlphaFoldDB" id="A0A211ZM26"/>
<evidence type="ECO:0000313" key="1">
    <source>
        <dbReference type="EMBL" id="OWJ66137.1"/>
    </source>
</evidence>
<dbReference type="OrthoDB" id="7282689at2"/>